<gene>
    <name evidence="7" type="ORF">K8V90_01035</name>
</gene>
<dbReference type="EMBL" id="DYUB01000036">
    <property type="protein sequence ID" value="HJG95668.1"/>
    <property type="molecule type" value="Genomic_DNA"/>
</dbReference>
<keyword evidence="1" id="KW-0285">Flavoprotein</keyword>
<dbReference type="AlphaFoldDB" id="A0A921MYZ0"/>
<dbReference type="PANTHER" id="PTHR46091:SF3">
    <property type="entry name" value="AMINE OXIDASE DOMAIN-CONTAINING PROTEIN"/>
    <property type="match status" value="1"/>
</dbReference>
<evidence type="ECO:0000256" key="5">
    <source>
        <dbReference type="ARBA" id="ARBA00023027"/>
    </source>
</evidence>
<reference evidence="7" key="1">
    <citation type="journal article" date="2021" name="PeerJ">
        <title>Extensive microbial diversity within the chicken gut microbiome revealed by metagenomics and culture.</title>
        <authorList>
            <person name="Gilroy R."/>
            <person name="Ravi A."/>
            <person name="Getino M."/>
            <person name="Pursley I."/>
            <person name="Horton D.L."/>
            <person name="Alikhan N.F."/>
            <person name="Baker D."/>
            <person name="Gharbi K."/>
            <person name="Hall N."/>
            <person name="Watson M."/>
            <person name="Adriaenssens E.M."/>
            <person name="Foster-Nyarko E."/>
            <person name="Jarju S."/>
            <person name="Secka A."/>
            <person name="Antonio M."/>
            <person name="Oren A."/>
            <person name="Chaudhuri R.R."/>
            <person name="La Ragione R."/>
            <person name="Hildebrand F."/>
            <person name="Pallen M.J."/>
        </authorList>
    </citation>
    <scope>NUCLEOTIDE SEQUENCE</scope>
    <source>
        <strain evidence="7">1277</strain>
    </source>
</reference>
<evidence type="ECO:0000256" key="1">
    <source>
        <dbReference type="ARBA" id="ARBA00022630"/>
    </source>
</evidence>
<evidence type="ECO:0000256" key="4">
    <source>
        <dbReference type="ARBA" id="ARBA00022857"/>
    </source>
</evidence>
<evidence type="ECO:0000313" key="8">
    <source>
        <dbReference type="Proteomes" id="UP000776700"/>
    </source>
</evidence>
<evidence type="ECO:0000259" key="6">
    <source>
        <dbReference type="Pfam" id="PF01593"/>
    </source>
</evidence>
<dbReference type="Gene3D" id="3.50.50.60">
    <property type="entry name" value="FAD/NAD(P)-binding domain"/>
    <property type="match status" value="2"/>
</dbReference>
<evidence type="ECO:0000256" key="3">
    <source>
        <dbReference type="ARBA" id="ARBA00022827"/>
    </source>
</evidence>
<comment type="caution">
    <text evidence="7">The sequence shown here is derived from an EMBL/GenBank/DDBJ whole genome shotgun (WGS) entry which is preliminary data.</text>
</comment>
<keyword evidence="5" id="KW-0520">NAD</keyword>
<dbReference type="SUPFAM" id="SSF51905">
    <property type="entry name" value="FAD/NAD(P)-binding domain"/>
    <property type="match status" value="1"/>
</dbReference>
<dbReference type="GO" id="GO:0016491">
    <property type="term" value="F:oxidoreductase activity"/>
    <property type="evidence" value="ECO:0007669"/>
    <property type="project" value="InterPro"/>
</dbReference>
<keyword evidence="2" id="KW-0732">Signal</keyword>
<feature type="domain" description="Amine oxidase" evidence="6">
    <location>
        <begin position="12"/>
        <end position="276"/>
    </location>
</feature>
<dbReference type="InterPro" id="IPR002937">
    <property type="entry name" value="Amino_oxidase"/>
</dbReference>
<evidence type="ECO:0000256" key="2">
    <source>
        <dbReference type="ARBA" id="ARBA00022729"/>
    </source>
</evidence>
<dbReference type="PANTHER" id="PTHR46091">
    <property type="entry name" value="BLR7054 PROTEIN"/>
    <property type="match status" value="1"/>
</dbReference>
<organism evidence="7 8">
    <name type="scientific">Romboutsia timonensis</name>
    <dbReference type="NCBI Taxonomy" id="1776391"/>
    <lineage>
        <taxon>Bacteria</taxon>
        <taxon>Bacillati</taxon>
        <taxon>Bacillota</taxon>
        <taxon>Clostridia</taxon>
        <taxon>Peptostreptococcales</taxon>
        <taxon>Peptostreptococcaceae</taxon>
        <taxon>Romboutsia</taxon>
    </lineage>
</organism>
<accession>A0A921MYZ0</accession>
<proteinExistence type="predicted"/>
<keyword evidence="3" id="KW-0274">FAD</keyword>
<dbReference type="PRINTS" id="PR00419">
    <property type="entry name" value="ADXRDTASE"/>
</dbReference>
<name>A0A921MYZ0_9FIRM</name>
<dbReference type="Pfam" id="PF01593">
    <property type="entry name" value="Amino_oxidase"/>
    <property type="match status" value="1"/>
</dbReference>
<protein>
    <submittedName>
        <fullName evidence="7">NAD(P)/FAD-dependent oxidoreductase</fullName>
    </submittedName>
</protein>
<keyword evidence="4" id="KW-0521">NADP</keyword>
<reference evidence="7" key="2">
    <citation type="submission" date="2021-09" db="EMBL/GenBank/DDBJ databases">
        <authorList>
            <person name="Gilroy R."/>
        </authorList>
    </citation>
    <scope>NUCLEOTIDE SEQUENCE</scope>
    <source>
        <strain evidence="7">1277</strain>
    </source>
</reference>
<sequence>MNFDIIVLGSGIAGLTCASRLSKLGYKVGVFEKHHIPGGYATNFKRRGYNFDVSLHGIGGLDNGGNTHNILNYCGVLDKITPIKNEIAYSVPFKGKLIDIPNDLDSYKKLLFDLFPNEVKNIDKLFKDIFKFKAGFEKFILDKDATILDKLNTDCLMFIKWSGKTTDEVIRNYVDNDDFVYVFTALWPYYGLPPKELCALYYFIPWISYHIHGKYYIQGGAQQLSDSFVEVIKENGGSVNLRSEVTSINFEDNEAKSITLKNGETFTAKYIVSNINPIHTFNMAKNYVVPKKYMDKVTKPTIGCSLSQLYIGLDCNPKELNIPPEEVFYFDIGTPEENYKLSIDSNYEKCGILLTNYSSMDESFNEYDKGVLAVTIIDNYDAWSKDRSEYVEQKKNLENILINRLEEKFPGIKEHIVVTELGTPRTMERYTNNPKGAVYGYAQSVKQAGRHRLSSDTPVKNLFLVGAWVNPGGGYEGSISSGMVVAQNIAKKLVQKDGKRVEYPQVEL</sequence>
<dbReference type="Proteomes" id="UP000776700">
    <property type="component" value="Unassembled WGS sequence"/>
</dbReference>
<evidence type="ECO:0000313" key="7">
    <source>
        <dbReference type="EMBL" id="HJG95668.1"/>
    </source>
</evidence>
<dbReference type="InterPro" id="IPR036188">
    <property type="entry name" value="FAD/NAD-bd_sf"/>
</dbReference>
<dbReference type="InterPro" id="IPR052206">
    <property type="entry name" value="Retinol_saturase"/>
</dbReference>